<comment type="PTM">
    <text evidence="8">Binds 2 heme c groups covalently per subunit.</text>
</comment>
<keyword evidence="6" id="KW-0249">Electron transport</keyword>
<keyword evidence="5" id="KW-0574">Periplasm</keyword>
<dbReference type="KEGG" id="kki:KKKWG1_1256"/>
<feature type="domain" description="Cytochrome c" evidence="11">
    <location>
        <begin position="114"/>
        <end position="209"/>
    </location>
</feature>
<dbReference type="PRINTS" id="PR00605">
    <property type="entry name" value="CYTCHROMECIC"/>
</dbReference>
<keyword evidence="3 8" id="KW-0349">Heme</keyword>
<protein>
    <submittedName>
        <fullName evidence="12">Cytochrome c4</fullName>
    </submittedName>
</protein>
<accession>A0AAX2J4C2</accession>
<dbReference type="InterPro" id="IPR008168">
    <property type="entry name" value="Cyt_C_IC"/>
</dbReference>
<evidence type="ECO:0000256" key="9">
    <source>
        <dbReference type="PIRSR" id="PIRSR000005-2"/>
    </source>
</evidence>
<dbReference type="SUPFAM" id="SSF46626">
    <property type="entry name" value="Cytochrome c"/>
    <property type="match status" value="2"/>
</dbReference>
<dbReference type="Pfam" id="PF00034">
    <property type="entry name" value="Cytochrom_C"/>
    <property type="match status" value="2"/>
</dbReference>
<dbReference type="GeneID" id="93262585"/>
<feature type="chain" id="PRO_5043567464" evidence="10">
    <location>
        <begin position="19"/>
        <end position="209"/>
    </location>
</feature>
<sequence>MKPSIFFAALVLTGVATAAAPADLAKGKQVAEQVCAACHGADGNNSIAMYPRLSGQHAAYIFKQTVDIKKGTRTTGAAAAMAPMVQNLSDDDIRNVSAYYATQQGKSGEANPKENPALGAKIYRGGIASKHIPACMSCHGPAGAGTPAGGTDVQAYPRLAGQHSQYVADQLRAYADGKRTSPANMMEDIAKRMSDEEMKAVGNFIQGLK</sequence>
<evidence type="ECO:0000256" key="10">
    <source>
        <dbReference type="SAM" id="SignalP"/>
    </source>
</evidence>
<name>A0AAX2J4C2_KINKI</name>
<dbReference type="AlphaFoldDB" id="A0AAX2J4C2"/>
<dbReference type="PANTHER" id="PTHR33751">
    <property type="entry name" value="CBB3-TYPE CYTOCHROME C OXIDASE SUBUNIT FIXP"/>
    <property type="match status" value="1"/>
</dbReference>
<evidence type="ECO:0000256" key="3">
    <source>
        <dbReference type="ARBA" id="ARBA00022617"/>
    </source>
</evidence>
<dbReference type="EMBL" id="LS483426">
    <property type="protein sequence ID" value="SQH25107.1"/>
    <property type="molecule type" value="Genomic_DNA"/>
</dbReference>
<dbReference type="PANTHER" id="PTHR33751:SF9">
    <property type="entry name" value="CYTOCHROME C4"/>
    <property type="match status" value="1"/>
</dbReference>
<dbReference type="RefSeq" id="WP_003786055.1">
    <property type="nucleotide sequence ID" value="NZ_CP050136.1"/>
</dbReference>
<dbReference type="GO" id="GO:0005506">
    <property type="term" value="F:iron ion binding"/>
    <property type="evidence" value="ECO:0007669"/>
    <property type="project" value="InterPro"/>
</dbReference>
<dbReference type="PIRSF" id="PIRSF000005">
    <property type="entry name" value="Cytochrome_c4"/>
    <property type="match status" value="1"/>
</dbReference>
<dbReference type="InterPro" id="IPR009056">
    <property type="entry name" value="Cyt_c-like_dom"/>
</dbReference>
<dbReference type="InterPro" id="IPR050597">
    <property type="entry name" value="Cytochrome_c_Oxidase_Subunit"/>
</dbReference>
<feature type="binding site" description="covalent" evidence="8">
    <location>
        <position position="35"/>
    </location>
    <ligand>
        <name>heme c</name>
        <dbReference type="ChEBI" id="CHEBI:61717"/>
        <label>1</label>
    </ligand>
</feature>
<dbReference type="Gene3D" id="1.10.760.10">
    <property type="entry name" value="Cytochrome c-like domain"/>
    <property type="match status" value="2"/>
</dbReference>
<feature type="binding site" description="axial binding residue" evidence="9">
    <location>
        <position position="186"/>
    </location>
    <ligand>
        <name>heme c</name>
        <dbReference type="ChEBI" id="CHEBI:61717"/>
        <label>2</label>
    </ligand>
    <ligandPart>
        <name>Fe</name>
        <dbReference type="ChEBI" id="CHEBI:18248"/>
    </ligandPart>
</feature>
<feature type="binding site" description="covalent" evidence="8">
    <location>
        <position position="138"/>
    </location>
    <ligand>
        <name>heme c</name>
        <dbReference type="ChEBI" id="CHEBI:61717"/>
        <label>2</label>
    </ligand>
</feature>
<dbReference type="InterPro" id="IPR024167">
    <property type="entry name" value="Cytochrome_c4-like"/>
</dbReference>
<keyword evidence="2" id="KW-0813">Transport</keyword>
<evidence type="ECO:0000256" key="8">
    <source>
        <dbReference type="PIRSR" id="PIRSR000005-1"/>
    </source>
</evidence>
<evidence type="ECO:0000313" key="12">
    <source>
        <dbReference type="EMBL" id="SQH25107.1"/>
    </source>
</evidence>
<proteinExistence type="predicted"/>
<feature type="binding site" description="axial binding residue" evidence="9">
    <location>
        <position position="39"/>
    </location>
    <ligand>
        <name>heme c</name>
        <dbReference type="ChEBI" id="CHEBI:61717"/>
        <label>1</label>
    </ligand>
    <ligandPart>
        <name>Fe</name>
        <dbReference type="ChEBI" id="CHEBI:18248"/>
    </ligandPart>
</feature>
<dbReference type="GO" id="GO:0009055">
    <property type="term" value="F:electron transfer activity"/>
    <property type="evidence" value="ECO:0007669"/>
    <property type="project" value="InterPro"/>
</dbReference>
<comment type="subcellular location">
    <subcellularLocation>
        <location evidence="1">Periplasm</location>
    </subcellularLocation>
</comment>
<evidence type="ECO:0000313" key="13">
    <source>
        <dbReference type="Proteomes" id="UP000248598"/>
    </source>
</evidence>
<feature type="binding site" description="axial binding residue" evidence="9">
    <location>
        <position position="81"/>
    </location>
    <ligand>
        <name>heme c</name>
        <dbReference type="ChEBI" id="CHEBI:61717"/>
        <label>1</label>
    </ligand>
    <ligandPart>
        <name>Fe</name>
        <dbReference type="ChEBI" id="CHEBI:18248"/>
    </ligandPart>
</feature>
<evidence type="ECO:0000256" key="1">
    <source>
        <dbReference type="ARBA" id="ARBA00004418"/>
    </source>
</evidence>
<feature type="domain" description="Cytochrome c" evidence="11">
    <location>
        <begin position="22"/>
        <end position="104"/>
    </location>
</feature>
<dbReference type="GO" id="GO:0020037">
    <property type="term" value="F:heme binding"/>
    <property type="evidence" value="ECO:0007669"/>
    <property type="project" value="InterPro"/>
</dbReference>
<keyword evidence="7 9" id="KW-0408">Iron</keyword>
<evidence type="ECO:0000256" key="5">
    <source>
        <dbReference type="ARBA" id="ARBA00022764"/>
    </source>
</evidence>
<evidence type="ECO:0000256" key="7">
    <source>
        <dbReference type="ARBA" id="ARBA00023004"/>
    </source>
</evidence>
<evidence type="ECO:0000259" key="11">
    <source>
        <dbReference type="PROSITE" id="PS51007"/>
    </source>
</evidence>
<organism evidence="12 13">
    <name type="scientific">Kingella kingae</name>
    <dbReference type="NCBI Taxonomy" id="504"/>
    <lineage>
        <taxon>Bacteria</taxon>
        <taxon>Pseudomonadati</taxon>
        <taxon>Pseudomonadota</taxon>
        <taxon>Betaproteobacteria</taxon>
        <taxon>Neisseriales</taxon>
        <taxon>Neisseriaceae</taxon>
        <taxon>Kingella</taxon>
    </lineage>
</organism>
<feature type="binding site" description="covalent" evidence="8">
    <location>
        <position position="135"/>
    </location>
    <ligand>
        <name>heme c</name>
        <dbReference type="ChEBI" id="CHEBI:61717"/>
        <label>2</label>
    </ligand>
</feature>
<evidence type="ECO:0000256" key="2">
    <source>
        <dbReference type="ARBA" id="ARBA00022448"/>
    </source>
</evidence>
<gene>
    <name evidence="12" type="primary">cc4</name>
    <name evidence="12" type="ORF">NCTC10529_01302</name>
</gene>
<feature type="binding site" description="covalent" evidence="8">
    <location>
        <position position="38"/>
    </location>
    <ligand>
        <name>heme c</name>
        <dbReference type="ChEBI" id="CHEBI:61717"/>
        <label>1</label>
    </ligand>
</feature>
<feature type="binding site" description="axial binding residue" evidence="9">
    <location>
        <position position="139"/>
    </location>
    <ligand>
        <name>heme c</name>
        <dbReference type="ChEBI" id="CHEBI:61717"/>
        <label>2</label>
    </ligand>
    <ligandPart>
        <name>Fe</name>
        <dbReference type="ChEBI" id="CHEBI:18248"/>
    </ligandPart>
</feature>
<feature type="signal peptide" evidence="10">
    <location>
        <begin position="1"/>
        <end position="18"/>
    </location>
</feature>
<dbReference type="Proteomes" id="UP000248598">
    <property type="component" value="Chromosome 1"/>
</dbReference>
<reference evidence="12 13" key="1">
    <citation type="submission" date="2018-06" db="EMBL/GenBank/DDBJ databases">
        <authorList>
            <consortium name="Pathogen Informatics"/>
            <person name="Doyle S."/>
        </authorList>
    </citation>
    <scope>NUCLEOTIDE SEQUENCE [LARGE SCALE GENOMIC DNA]</scope>
    <source>
        <strain evidence="12 13">NCTC10529</strain>
    </source>
</reference>
<keyword evidence="4 9" id="KW-0479">Metal-binding</keyword>
<evidence type="ECO:0000256" key="6">
    <source>
        <dbReference type="ARBA" id="ARBA00022982"/>
    </source>
</evidence>
<evidence type="ECO:0000256" key="4">
    <source>
        <dbReference type="ARBA" id="ARBA00022723"/>
    </source>
</evidence>
<keyword evidence="10" id="KW-0732">Signal</keyword>
<dbReference type="GO" id="GO:0042597">
    <property type="term" value="C:periplasmic space"/>
    <property type="evidence" value="ECO:0007669"/>
    <property type="project" value="UniProtKB-SubCell"/>
</dbReference>
<dbReference type="InterPro" id="IPR036909">
    <property type="entry name" value="Cyt_c-like_dom_sf"/>
</dbReference>
<dbReference type="PROSITE" id="PS51007">
    <property type="entry name" value="CYTC"/>
    <property type="match status" value="2"/>
</dbReference>